<protein>
    <submittedName>
        <fullName evidence="2">Uncharacterized protein</fullName>
    </submittedName>
</protein>
<accession>A0AAD6SLD4</accession>
<name>A0AAD6SLD4_9AGAR</name>
<evidence type="ECO:0000313" key="3">
    <source>
        <dbReference type="Proteomes" id="UP001218188"/>
    </source>
</evidence>
<keyword evidence="3" id="KW-1185">Reference proteome</keyword>
<sequence length="273" mass="29843">MVYNVNWAQVPDQHFLSRNLFHNHLLNFDIIGDILLLSTLLQCQNVTIGDKYYVRIRLSRLSRLVQDVKDVKDAIVPKTWHLSQTLKDTQGELKEEWGGLKRYTETKSGSFDDTRSSRKSNGEYKTLTAEGLTGLSCGLVLYAPGREITCGADPRSLNVLVSGCVGWIVHLAGSAIEKKAGRVDLSEPRSGRVNFTCGNQIWWIGKGAVVAGKKKGRVPPGELATKSAGRFPRCGSQQLCAVLLQPAGDEAREIGNGGGRGRKEAVGSTNIHV</sequence>
<proteinExistence type="predicted"/>
<dbReference type="AlphaFoldDB" id="A0AAD6SLD4"/>
<evidence type="ECO:0000313" key="2">
    <source>
        <dbReference type="EMBL" id="KAJ7029066.1"/>
    </source>
</evidence>
<reference evidence="2" key="1">
    <citation type="submission" date="2023-03" db="EMBL/GenBank/DDBJ databases">
        <title>Massive genome expansion in bonnet fungi (Mycena s.s.) driven by repeated elements and novel gene families across ecological guilds.</title>
        <authorList>
            <consortium name="Lawrence Berkeley National Laboratory"/>
            <person name="Harder C.B."/>
            <person name="Miyauchi S."/>
            <person name="Viragh M."/>
            <person name="Kuo A."/>
            <person name="Thoen E."/>
            <person name="Andreopoulos B."/>
            <person name="Lu D."/>
            <person name="Skrede I."/>
            <person name="Drula E."/>
            <person name="Henrissat B."/>
            <person name="Morin E."/>
            <person name="Kohler A."/>
            <person name="Barry K."/>
            <person name="LaButti K."/>
            <person name="Morin E."/>
            <person name="Salamov A."/>
            <person name="Lipzen A."/>
            <person name="Mereny Z."/>
            <person name="Hegedus B."/>
            <person name="Baldrian P."/>
            <person name="Stursova M."/>
            <person name="Weitz H."/>
            <person name="Taylor A."/>
            <person name="Grigoriev I.V."/>
            <person name="Nagy L.G."/>
            <person name="Martin F."/>
            <person name="Kauserud H."/>
        </authorList>
    </citation>
    <scope>NUCLEOTIDE SEQUENCE</scope>
    <source>
        <strain evidence="2">CBHHK200</strain>
    </source>
</reference>
<dbReference type="EMBL" id="JARJCM010000105">
    <property type="protein sequence ID" value="KAJ7029066.1"/>
    <property type="molecule type" value="Genomic_DNA"/>
</dbReference>
<organism evidence="2 3">
    <name type="scientific">Mycena alexandri</name>
    <dbReference type="NCBI Taxonomy" id="1745969"/>
    <lineage>
        <taxon>Eukaryota</taxon>
        <taxon>Fungi</taxon>
        <taxon>Dikarya</taxon>
        <taxon>Basidiomycota</taxon>
        <taxon>Agaricomycotina</taxon>
        <taxon>Agaricomycetes</taxon>
        <taxon>Agaricomycetidae</taxon>
        <taxon>Agaricales</taxon>
        <taxon>Marasmiineae</taxon>
        <taxon>Mycenaceae</taxon>
        <taxon>Mycena</taxon>
    </lineage>
</organism>
<gene>
    <name evidence="2" type="ORF">C8F04DRAFT_1237205</name>
</gene>
<comment type="caution">
    <text evidence="2">The sequence shown here is derived from an EMBL/GenBank/DDBJ whole genome shotgun (WGS) entry which is preliminary data.</text>
</comment>
<evidence type="ECO:0000256" key="1">
    <source>
        <dbReference type="SAM" id="MobiDB-lite"/>
    </source>
</evidence>
<dbReference type="Proteomes" id="UP001218188">
    <property type="component" value="Unassembled WGS sequence"/>
</dbReference>
<feature type="region of interest" description="Disordered" evidence="1">
    <location>
        <begin position="253"/>
        <end position="273"/>
    </location>
</feature>